<dbReference type="AlphaFoldDB" id="A0A846ZEG9"/>
<proteinExistence type="predicted"/>
<feature type="compositionally biased region" description="Basic and acidic residues" evidence="1">
    <location>
        <begin position="37"/>
        <end position="72"/>
    </location>
</feature>
<dbReference type="Proteomes" id="UP000579250">
    <property type="component" value="Unassembled WGS sequence"/>
</dbReference>
<keyword evidence="4" id="KW-1185">Reference proteome</keyword>
<feature type="region of interest" description="Disordered" evidence="1">
    <location>
        <begin position="1"/>
        <end position="81"/>
    </location>
</feature>
<dbReference type="SUPFAM" id="SSF52009">
    <property type="entry name" value="Phosphohistidine domain"/>
    <property type="match status" value="1"/>
</dbReference>
<feature type="domain" description="PEP-utilising enzyme mobile" evidence="2">
    <location>
        <begin position="102"/>
        <end position="170"/>
    </location>
</feature>
<name>A0A846ZEG9_9ACTN</name>
<organism evidence="3 4">
    <name type="scientific">Actinomadura latina</name>
    <dbReference type="NCBI Taxonomy" id="163603"/>
    <lineage>
        <taxon>Bacteria</taxon>
        <taxon>Bacillati</taxon>
        <taxon>Actinomycetota</taxon>
        <taxon>Actinomycetes</taxon>
        <taxon>Streptosporangiales</taxon>
        <taxon>Thermomonosporaceae</taxon>
        <taxon>Actinomadura</taxon>
    </lineage>
</organism>
<accession>A0A846ZEG9</accession>
<feature type="non-terminal residue" evidence="3">
    <location>
        <position position="1"/>
    </location>
</feature>
<evidence type="ECO:0000313" key="4">
    <source>
        <dbReference type="Proteomes" id="UP000579250"/>
    </source>
</evidence>
<protein>
    <recommendedName>
        <fullName evidence="2">PEP-utilising enzyme mobile domain-containing protein</fullName>
    </recommendedName>
</protein>
<dbReference type="InterPro" id="IPR051549">
    <property type="entry name" value="PEP_Utilizing_Enz"/>
</dbReference>
<feature type="compositionally biased region" description="Low complexity" evidence="1">
    <location>
        <begin position="15"/>
        <end position="36"/>
    </location>
</feature>
<dbReference type="EMBL" id="JAAXPI010000133">
    <property type="protein sequence ID" value="NKZ09188.1"/>
    <property type="molecule type" value="Genomic_DNA"/>
</dbReference>
<dbReference type="RefSeq" id="WP_247612462.1">
    <property type="nucleotide sequence ID" value="NZ_JAAXPI010000133.1"/>
</dbReference>
<comment type="caution">
    <text evidence="3">The sequence shown here is derived from an EMBL/GenBank/DDBJ whole genome shotgun (WGS) entry which is preliminary data.</text>
</comment>
<reference evidence="3 4" key="1">
    <citation type="submission" date="2020-04" db="EMBL/GenBank/DDBJ databases">
        <title>MicrobeNet Type strains.</title>
        <authorList>
            <person name="Nicholson A.C."/>
        </authorList>
    </citation>
    <scope>NUCLEOTIDE SEQUENCE [LARGE SCALE GENOMIC DNA]</scope>
    <source>
        <strain evidence="3 4">ATCC BAA-277</strain>
    </source>
</reference>
<evidence type="ECO:0000256" key="1">
    <source>
        <dbReference type="SAM" id="MobiDB-lite"/>
    </source>
</evidence>
<dbReference type="Gene3D" id="3.50.30.10">
    <property type="entry name" value="Phosphohistidine domain"/>
    <property type="match status" value="1"/>
</dbReference>
<sequence length="186" mass="19430">AERDRHRDAPPPPALLSLPAGRPVAAALARARPAGDPGRRDGDPMRSDGDPMRSDSDPMRSDSDPMRSDSDVLRGLGSSGGTVRGRAKIVLDPGIPPADCAGRILVARETDPGWLSLMIAASGLVVERGTLLSHTAVTGRLLGVPAAVAVGGAVDRIPDGAWIELDGRAGTVRVLTGRWSEDRARR</sequence>
<gene>
    <name evidence="3" type="ORF">HGB48_36445</name>
</gene>
<dbReference type="Pfam" id="PF00391">
    <property type="entry name" value="PEP-utilizers"/>
    <property type="match status" value="1"/>
</dbReference>
<evidence type="ECO:0000313" key="3">
    <source>
        <dbReference type="EMBL" id="NKZ09188.1"/>
    </source>
</evidence>
<dbReference type="GO" id="GO:0016772">
    <property type="term" value="F:transferase activity, transferring phosphorus-containing groups"/>
    <property type="evidence" value="ECO:0007669"/>
    <property type="project" value="InterPro"/>
</dbReference>
<dbReference type="PANTHER" id="PTHR43615">
    <property type="entry name" value="PHOSPHOENOLPYRUVATE SYNTHASE-RELATED"/>
    <property type="match status" value="1"/>
</dbReference>
<evidence type="ECO:0000259" key="2">
    <source>
        <dbReference type="Pfam" id="PF00391"/>
    </source>
</evidence>
<dbReference type="InterPro" id="IPR036637">
    <property type="entry name" value="Phosphohistidine_dom_sf"/>
</dbReference>
<dbReference type="PANTHER" id="PTHR43615:SF1">
    <property type="entry name" value="PPDK_N DOMAIN-CONTAINING PROTEIN"/>
    <property type="match status" value="1"/>
</dbReference>
<dbReference type="InterPro" id="IPR008279">
    <property type="entry name" value="PEP-util_enz_mobile_dom"/>
</dbReference>